<feature type="compositionally biased region" description="Low complexity" evidence="1">
    <location>
        <begin position="334"/>
        <end position="355"/>
    </location>
</feature>
<organism evidence="2 3">
    <name type="scientific">Beauveria bassiana</name>
    <name type="common">White muscardine disease fungus</name>
    <name type="synonym">Tritirachium shiotae</name>
    <dbReference type="NCBI Taxonomy" id="176275"/>
    <lineage>
        <taxon>Eukaryota</taxon>
        <taxon>Fungi</taxon>
        <taxon>Dikarya</taxon>
        <taxon>Ascomycota</taxon>
        <taxon>Pezizomycotina</taxon>
        <taxon>Sordariomycetes</taxon>
        <taxon>Hypocreomycetidae</taxon>
        <taxon>Hypocreales</taxon>
        <taxon>Cordycipitaceae</taxon>
        <taxon>Beauveria</taxon>
    </lineage>
</organism>
<dbReference type="Proteomes" id="UP000237441">
    <property type="component" value="Unassembled WGS sequence"/>
</dbReference>
<feature type="compositionally biased region" description="Low complexity" evidence="1">
    <location>
        <begin position="282"/>
        <end position="326"/>
    </location>
</feature>
<feature type="compositionally biased region" description="Pro residues" evidence="1">
    <location>
        <begin position="27"/>
        <end position="40"/>
    </location>
</feature>
<protein>
    <submittedName>
        <fullName evidence="2">Uncharacterized protein</fullName>
    </submittedName>
</protein>
<comment type="caution">
    <text evidence="2">The sequence shown here is derived from an EMBL/GenBank/DDBJ whole genome shotgun (WGS) entry which is preliminary data.</text>
</comment>
<evidence type="ECO:0000313" key="2">
    <source>
        <dbReference type="EMBL" id="PQK16263.1"/>
    </source>
</evidence>
<feature type="region of interest" description="Disordered" evidence="1">
    <location>
        <begin position="222"/>
        <end position="420"/>
    </location>
</feature>
<dbReference type="EMBL" id="JRHA01000006">
    <property type="protein sequence ID" value="PQK16263.1"/>
    <property type="molecule type" value="Genomic_DNA"/>
</dbReference>
<name>A0A2S7YJT1_BEABA</name>
<sequence>MDGSNSNNPSNGGGGGGGDASNAPTQQQPPPLRTPPPPHPGDSSRAVRAELEAQRRANIEKQRHYWPLVQQQIERVFGDTQPAWYARLRLFTPAMYAAVAANRVLGLSIQRDRLLSDTEARALTEHAARSSDRIALMDWSLTGVAAYFTWRGRRTLRFPLWTPQLVVPPPPGAYLRMAMWHGARYVAYSAALTVTVKTPLMALNLMREARQIRADERLRGLRDDGQDSAAGGEWGKAGAAWESESSAYSVSPGREDAQQRQRQRQRQSIQEAAQSGWDTSRQTEQSPPLQQQQPRQYGQIPQSQGSAGWGSSYGQSPSSSSSSAGWDSDDFDDASPVAASAQLSSRSGNSASSGSTWERLRQQARADPQQRQQQPQQVQPQVQQQHWGDAGDGADRAAQEKAQRDFDRLVERDRQGRSSR</sequence>
<feature type="compositionally biased region" description="Basic and acidic residues" evidence="1">
    <location>
        <begin position="393"/>
        <end position="420"/>
    </location>
</feature>
<feature type="compositionally biased region" description="Low complexity" evidence="1">
    <location>
        <begin position="363"/>
        <end position="385"/>
    </location>
</feature>
<evidence type="ECO:0000256" key="1">
    <source>
        <dbReference type="SAM" id="MobiDB-lite"/>
    </source>
</evidence>
<feature type="compositionally biased region" description="Polar residues" evidence="1">
    <location>
        <begin position="268"/>
        <end position="280"/>
    </location>
</feature>
<dbReference type="OrthoDB" id="4204700at2759"/>
<gene>
    <name evidence="2" type="ORF">BB8028_0006g05840</name>
</gene>
<evidence type="ECO:0000313" key="3">
    <source>
        <dbReference type="Proteomes" id="UP000237441"/>
    </source>
</evidence>
<reference evidence="2 3" key="1">
    <citation type="submission" date="2016-07" db="EMBL/GenBank/DDBJ databases">
        <title>Comparative genomics of the entomopathogenic fungus Beauveria bassiana.</title>
        <authorList>
            <person name="Valero Jimenez C.A."/>
            <person name="Zwaan B.J."/>
            <person name="Van Kan J.A."/>
            <person name="Takken W."/>
            <person name="Debets A.J."/>
            <person name="Schoustra S.E."/>
            <person name="Koenraadt C.J."/>
        </authorList>
    </citation>
    <scope>NUCLEOTIDE SEQUENCE [LARGE SCALE GENOMIC DNA]</scope>
    <source>
        <strain evidence="2 3">ARSEF 8028</strain>
    </source>
</reference>
<accession>A0A2S7YJT1</accession>
<dbReference type="AlphaFoldDB" id="A0A2S7YJT1"/>
<feature type="compositionally biased region" description="Low complexity" evidence="1">
    <location>
        <begin position="1"/>
        <end position="10"/>
    </location>
</feature>
<proteinExistence type="predicted"/>
<feature type="region of interest" description="Disordered" evidence="1">
    <location>
        <begin position="1"/>
        <end position="45"/>
    </location>
</feature>